<reference evidence="1 2" key="1">
    <citation type="submission" date="2021-10" db="EMBL/GenBank/DDBJ databases">
        <title>Anaerobic single-cell dispensing facilitates the cultivation of human gut bacteria.</title>
        <authorList>
            <person name="Afrizal A."/>
        </authorList>
    </citation>
    <scope>NUCLEOTIDE SEQUENCE [LARGE SCALE GENOMIC DNA]</scope>
    <source>
        <strain evidence="1 2">CLA-AA-H246</strain>
    </source>
</reference>
<proteinExistence type="predicted"/>
<gene>
    <name evidence="1" type="ORF">LKD42_10995</name>
</gene>
<protein>
    <submittedName>
        <fullName evidence="1">Uncharacterized protein</fullName>
    </submittedName>
</protein>
<keyword evidence="2" id="KW-1185">Reference proteome</keyword>
<name>A0ABS8EXP9_9FIRM</name>
<evidence type="ECO:0000313" key="2">
    <source>
        <dbReference type="Proteomes" id="UP001299235"/>
    </source>
</evidence>
<organism evidence="1 2">
    <name type="scientific">Hominisplanchenecus faecis</name>
    <dbReference type="NCBI Taxonomy" id="2885351"/>
    <lineage>
        <taxon>Bacteria</taxon>
        <taxon>Bacillati</taxon>
        <taxon>Bacillota</taxon>
        <taxon>Clostridia</taxon>
        <taxon>Lachnospirales</taxon>
        <taxon>Lachnospiraceae</taxon>
        <taxon>Hominisplanchenecus</taxon>
    </lineage>
</organism>
<dbReference type="EMBL" id="JAJEQE010000041">
    <property type="protein sequence ID" value="MCC2149773.1"/>
    <property type="molecule type" value="Genomic_DNA"/>
</dbReference>
<dbReference type="RefSeq" id="WP_173866430.1">
    <property type="nucleotide sequence ID" value="NZ_JAJEQE010000041.1"/>
</dbReference>
<evidence type="ECO:0000313" key="1">
    <source>
        <dbReference type="EMBL" id="MCC2149773.1"/>
    </source>
</evidence>
<comment type="caution">
    <text evidence="1">The sequence shown here is derived from an EMBL/GenBank/DDBJ whole genome shotgun (WGS) entry which is preliminary data.</text>
</comment>
<sequence>MGVELKDGSAEYWEYKEMAEDIYRDFCAANDTDAKRRHKQRGDRLKSTLISEYGRGDSNVRYIIDTYLDLRV</sequence>
<accession>A0ABS8EXP9</accession>
<dbReference type="Proteomes" id="UP001299235">
    <property type="component" value="Unassembled WGS sequence"/>
</dbReference>